<dbReference type="NCBIfam" id="NF042934">
    <property type="entry name" value="cis_reg_atten"/>
    <property type="match status" value="1"/>
</dbReference>
<dbReference type="EMBL" id="JBJVNI010000022">
    <property type="protein sequence ID" value="MFM9613832.1"/>
    <property type="molecule type" value="Genomic_DNA"/>
</dbReference>
<evidence type="ECO:0000313" key="1">
    <source>
        <dbReference type="EMBL" id="MFM9613832.1"/>
    </source>
</evidence>
<name>A0ABW9I4C6_9ACTN</name>
<reference evidence="1 2" key="1">
    <citation type="submission" date="2024-12" db="EMBL/GenBank/DDBJ databases">
        <title>Forecasting of Potato common scab and diversities of Pathogenic streptomyces spp. in china.</title>
        <authorList>
            <person name="Handique U."/>
            <person name="Wu J."/>
        </authorList>
    </citation>
    <scope>NUCLEOTIDE SEQUENCE [LARGE SCALE GENOMIC DNA]</scope>
    <source>
        <strain evidence="1 2">ZRIMU1530</strain>
    </source>
</reference>
<accession>A0ABW9I4C6</accession>
<keyword evidence="2" id="KW-1185">Reference proteome</keyword>
<dbReference type="GeneID" id="94359629"/>
<evidence type="ECO:0000313" key="2">
    <source>
        <dbReference type="Proteomes" id="UP001631957"/>
    </source>
</evidence>
<protein>
    <submittedName>
        <fullName evidence="1">Leader peptide</fullName>
    </submittedName>
</protein>
<dbReference type="RefSeq" id="WP_316685692.1">
    <property type="nucleotide sequence ID" value="NZ_JARAYJ010000007.1"/>
</dbReference>
<comment type="caution">
    <text evidence="1">The sequence shown here is derived from an EMBL/GenBank/DDBJ whole genome shotgun (WGS) entry which is preliminary data.</text>
</comment>
<proteinExistence type="predicted"/>
<gene>
    <name evidence="1" type="ORF">ACKI18_34750</name>
</gene>
<dbReference type="Proteomes" id="UP001631957">
    <property type="component" value="Unassembled WGS sequence"/>
</dbReference>
<organism evidence="1 2">
    <name type="scientific">Streptomyces niveiscabiei</name>
    <dbReference type="NCBI Taxonomy" id="164115"/>
    <lineage>
        <taxon>Bacteria</taxon>
        <taxon>Bacillati</taxon>
        <taxon>Actinomycetota</taxon>
        <taxon>Actinomycetes</taxon>
        <taxon>Kitasatosporales</taxon>
        <taxon>Streptomycetaceae</taxon>
        <taxon>Streptomyces</taxon>
    </lineage>
</organism>
<dbReference type="InterPro" id="IPR049979">
    <property type="entry name" value="Cys_resp_CS_actino"/>
</dbReference>
<sequence>MTDIHIRHSAHLYSRPHIDLLRVAGALCS</sequence>